<evidence type="ECO:0000313" key="2">
    <source>
        <dbReference type="EMBL" id="ACB26671.1"/>
    </source>
</evidence>
<dbReference type="InterPro" id="IPR002938">
    <property type="entry name" value="FAD-bd"/>
</dbReference>
<gene>
    <name evidence="2" type="ordered locus">Mrad2831_4710</name>
</gene>
<feature type="domain" description="FAD-binding" evidence="1">
    <location>
        <begin position="7"/>
        <end position="122"/>
    </location>
</feature>
<dbReference type="KEGG" id="mrd:Mrad2831_4710"/>
<protein>
    <submittedName>
        <fullName evidence="2">FAD dependent oxidoreductase</fullName>
    </submittedName>
</protein>
<dbReference type="OrthoDB" id="5652862at2"/>
<dbReference type="PANTHER" id="PTHR42685:SF22">
    <property type="entry name" value="CONDITIONED MEDIUM FACTOR RECEPTOR 1"/>
    <property type="match status" value="1"/>
</dbReference>
<dbReference type="Proteomes" id="UP000006589">
    <property type="component" value="Chromosome"/>
</dbReference>
<dbReference type="AlphaFoldDB" id="B1M712"/>
<dbReference type="RefSeq" id="WP_012321624.1">
    <property type="nucleotide sequence ID" value="NC_010505.1"/>
</dbReference>
<organism evidence="2 3">
    <name type="scientific">Methylobacterium radiotolerans (strain ATCC 27329 / DSM 1819 / JCM 2831 / NBRC 15690 / NCIMB 10815 / 0-1)</name>
    <dbReference type="NCBI Taxonomy" id="426355"/>
    <lineage>
        <taxon>Bacteria</taxon>
        <taxon>Pseudomonadati</taxon>
        <taxon>Pseudomonadota</taxon>
        <taxon>Alphaproteobacteria</taxon>
        <taxon>Hyphomicrobiales</taxon>
        <taxon>Methylobacteriaceae</taxon>
        <taxon>Methylobacterium</taxon>
    </lineage>
</organism>
<dbReference type="STRING" id="426355.Mrad2831_4710"/>
<dbReference type="PANTHER" id="PTHR42685">
    <property type="entry name" value="GERANYLGERANYL DIPHOSPHATE REDUCTASE"/>
    <property type="match status" value="1"/>
</dbReference>
<dbReference type="SUPFAM" id="SSF51905">
    <property type="entry name" value="FAD/NAD(P)-binding domain"/>
    <property type="match status" value="1"/>
</dbReference>
<dbReference type="Gene3D" id="3.50.50.60">
    <property type="entry name" value="FAD/NAD(P)-binding domain"/>
    <property type="match status" value="1"/>
</dbReference>
<dbReference type="GO" id="GO:0071949">
    <property type="term" value="F:FAD binding"/>
    <property type="evidence" value="ECO:0007669"/>
    <property type="project" value="InterPro"/>
</dbReference>
<dbReference type="PATRIC" id="fig|426355.14.peg.4783"/>
<reference evidence="2 3" key="1">
    <citation type="submission" date="2008-03" db="EMBL/GenBank/DDBJ databases">
        <title>Complete sequence of chromosome of Methylobacterium radiotolerans JCM 2831.</title>
        <authorList>
            <consortium name="US DOE Joint Genome Institute"/>
            <person name="Copeland A."/>
            <person name="Lucas S."/>
            <person name="Lapidus A."/>
            <person name="Glavina del Rio T."/>
            <person name="Dalin E."/>
            <person name="Tice H."/>
            <person name="Bruce D."/>
            <person name="Goodwin L."/>
            <person name="Pitluck S."/>
            <person name="Kiss H."/>
            <person name="Brettin T."/>
            <person name="Detter J.C."/>
            <person name="Han C."/>
            <person name="Kuske C.R."/>
            <person name="Schmutz J."/>
            <person name="Larimer F."/>
            <person name="Land M."/>
            <person name="Hauser L."/>
            <person name="Kyrpides N."/>
            <person name="Mikhailova N."/>
            <person name="Marx C.J."/>
            <person name="Richardson P."/>
        </authorList>
    </citation>
    <scope>NUCLEOTIDE SEQUENCE [LARGE SCALE GENOMIC DNA]</scope>
    <source>
        <strain evidence="3">ATCC 27329 / DSM 1819 / JCM 2831 / NBRC 15690 / NCIMB 10815 / 0-1</strain>
    </source>
</reference>
<dbReference type="GeneID" id="6140778"/>
<dbReference type="HOGENOM" id="CLU_024648_5_3_5"/>
<dbReference type="InterPro" id="IPR036188">
    <property type="entry name" value="FAD/NAD-bd_sf"/>
</dbReference>
<accession>B1M712</accession>
<dbReference type="Pfam" id="PF01494">
    <property type="entry name" value="FAD_binding_3"/>
    <property type="match status" value="1"/>
</dbReference>
<evidence type="ECO:0000313" key="3">
    <source>
        <dbReference type="Proteomes" id="UP000006589"/>
    </source>
</evidence>
<dbReference type="EMBL" id="CP001001">
    <property type="protein sequence ID" value="ACB26671.1"/>
    <property type="molecule type" value="Genomic_DNA"/>
</dbReference>
<dbReference type="InterPro" id="IPR050407">
    <property type="entry name" value="Geranylgeranyl_reductase"/>
</dbReference>
<proteinExistence type="predicted"/>
<evidence type="ECO:0000259" key="1">
    <source>
        <dbReference type="Pfam" id="PF01494"/>
    </source>
</evidence>
<dbReference type="eggNOG" id="COG0654">
    <property type="taxonomic scope" value="Bacteria"/>
</dbReference>
<sequence>MRRAPPLIIGGGPAGAAAAIGLARAGLRPLLIERNPEAQDALCGGFLSWTTVRRLIDLGVDPVSLGAHRVGALALFSGRHGAEARLPAPAVALSRRVLDEALRARARAAGAAIETGIGVRALAEGRVRLVDGGEIHPPCTILATGKHDLRGVARPRPDGDAAVGLRWRLGASRALATLLSDRVELHLFRGGYAGLVIQEDGRANLCLAVRRSRLSEVDGGPDRLLQAVAEESPALGLRLAAATLGRAQAVANVPYGWRACAGPANLYRIGDQAGVIPSLAGEGIAIALCSGLAAADAIARGELAERFQRSFSRRSSVPIALAGWLWRAAETPTAARQLVRAVASAPALGYLVSRLTRI</sequence>
<name>B1M712_METRJ</name>